<dbReference type="Proteomes" id="UP000053372">
    <property type="component" value="Unassembled WGS sequence"/>
</dbReference>
<proteinExistence type="predicted"/>
<feature type="transmembrane region" description="Helical" evidence="1">
    <location>
        <begin position="233"/>
        <end position="255"/>
    </location>
</feature>
<dbReference type="Gene3D" id="3.40.50.300">
    <property type="entry name" value="P-loop containing nucleotide triphosphate hydrolases"/>
    <property type="match status" value="1"/>
</dbReference>
<evidence type="ECO:0000313" key="3">
    <source>
        <dbReference type="EMBL" id="KST68449.1"/>
    </source>
</evidence>
<evidence type="ECO:0000313" key="4">
    <source>
        <dbReference type="Proteomes" id="UP000053372"/>
    </source>
</evidence>
<sequence>MKQQNTVPRLDLAPKLKRPLSLWKPVDYLRILYWVLFFPRALQWYVDTFASRSVSEQEQNRKSVLNFISDNPTERQLLIQSILLVLAINLLVDTVTGKALFAITVYPGIALQYINSKKFAKAASLLIAVSVAEALVLLLLNPTTVYLSLIDLSKLNFSPSQISGIFVVPSIVLFFLVALELISYKSPKVRKWLIREDWQEYDITTVVILGLGTGVALGVTFDKILSADLPVGIGLLLVCGMILVLWLASSLFLFIPRPDNWLIGFIFNRSLFESRNGFIPCVTPLPLPGLNLQLQKWLREDWETGLHNLNEILAYTMQFYPIARAVNQVLKNTPSEQIIWRVSRLSEIINHRNIINFASISFIKLIRSALTKRFWLFSLEYYEKSFPPPVSDIRLDTPASRVTAGFWYLHVQKPQLAQEAFAHTRSLLYGEEMFTLAQILEVFQSAKEVDKINQIELLPLPSQPLLRSDSWETIASLYRVVEDIQLVQRSVSRATRAFALNRALGELKNILDHPNSLPRTEKALILSIAQTWQESLLNLTGDIGKVNITKPVSNPYIVGDPVVGDRFMGREDIIRQLEELWVMGQQLQSVVIYGHRRMGKTSILRNATNCLGSGVKVAYVNMLEVGNAPQGIVEVLMAICDGISQVVQIPPPGNDDLFNFPLPTFRRYLQQVVEKLNVETYDGSNSTSMGGKKGLIIALDEFEKIEELIDAGKIPADFMGFLRGLVQMNSQIAFAFAGLHTLEEMTADYFQPFFASVIPIRVGFMSRAATRQILANPDPDFPLDYTPQALDKIYHLTSGQPYLVQLIGFQLVRRYNNYVFEQGRSRNPNFTPEDVETVINDSNFFRQGRYYFDGVWGQAARGVSQQQKILKALAFQPQGLSIENLVTATDIIESDLQKALKTLKRHDVVAQKDDSWQIIVELFRLWLLKSA</sequence>
<keyword evidence="4" id="KW-1185">Reference proteome</keyword>
<dbReference type="RefSeq" id="WP_027844562.1">
    <property type="nucleotide sequence ID" value="NZ_LMTZ01000064.1"/>
</dbReference>
<feature type="transmembrane region" description="Helical" evidence="1">
    <location>
        <begin position="203"/>
        <end position="221"/>
    </location>
</feature>
<comment type="caution">
    <text evidence="3">The sequence shown here is derived from an EMBL/GenBank/DDBJ whole genome shotgun (WGS) entry which is preliminary data.</text>
</comment>
<name>A0A0V7ZVN8_9CYAN</name>
<keyword evidence="1" id="KW-1133">Transmembrane helix</keyword>
<organism evidence="3 4">
    <name type="scientific">Mastigocoleus testarum BC008</name>
    <dbReference type="NCBI Taxonomy" id="371196"/>
    <lineage>
        <taxon>Bacteria</taxon>
        <taxon>Bacillati</taxon>
        <taxon>Cyanobacteriota</taxon>
        <taxon>Cyanophyceae</taxon>
        <taxon>Nostocales</taxon>
        <taxon>Hapalosiphonaceae</taxon>
        <taxon>Mastigocoleus</taxon>
    </lineage>
</organism>
<dbReference type="PANTHER" id="PTHR34301:SF8">
    <property type="entry name" value="ATPASE DOMAIN-CONTAINING PROTEIN"/>
    <property type="match status" value="1"/>
</dbReference>
<dbReference type="EMBL" id="LMTZ01000064">
    <property type="protein sequence ID" value="KST68449.1"/>
    <property type="molecule type" value="Genomic_DNA"/>
</dbReference>
<accession>A0A0V7ZVN8</accession>
<reference evidence="3 4" key="1">
    <citation type="journal article" date="2015" name="Genome Announc.">
        <title>Draft Genome of the Euendolithic (true boring) Cyanobacterium Mastigocoleus testarum strain BC008.</title>
        <authorList>
            <person name="Guida B.S."/>
            <person name="Garcia-Pichel F."/>
        </authorList>
    </citation>
    <scope>NUCLEOTIDE SEQUENCE [LARGE SCALE GENOMIC DNA]</scope>
    <source>
        <strain evidence="3 4">BC008</strain>
    </source>
</reference>
<dbReference type="SUPFAM" id="SSF52540">
    <property type="entry name" value="P-loop containing nucleoside triphosphate hydrolases"/>
    <property type="match status" value="1"/>
</dbReference>
<dbReference type="EMBL" id="LMTZ01000069">
    <property type="protein sequence ID" value="KST68292.1"/>
    <property type="molecule type" value="Genomic_DNA"/>
</dbReference>
<feature type="transmembrane region" description="Helical" evidence="1">
    <location>
        <begin position="160"/>
        <end position="182"/>
    </location>
</feature>
<gene>
    <name evidence="2" type="ORF">BC008_00600</name>
    <name evidence="3" type="ORF">BC008_00845</name>
</gene>
<evidence type="ECO:0000313" key="2">
    <source>
        <dbReference type="EMBL" id="KST68292.1"/>
    </source>
</evidence>
<dbReference type="PANTHER" id="PTHR34301">
    <property type="entry name" value="DNA-BINDING PROTEIN-RELATED"/>
    <property type="match status" value="1"/>
</dbReference>
<dbReference type="InterPro" id="IPR027417">
    <property type="entry name" value="P-loop_NTPase"/>
</dbReference>
<feature type="transmembrane region" description="Helical" evidence="1">
    <location>
        <begin position="122"/>
        <end position="140"/>
    </location>
</feature>
<dbReference type="AlphaFoldDB" id="A0A0V7ZVN8"/>
<dbReference type="OrthoDB" id="478265at2"/>
<keyword evidence="1" id="KW-0472">Membrane</keyword>
<keyword evidence="1" id="KW-0812">Transmembrane</keyword>
<protein>
    <recommendedName>
        <fullName evidence="5">ATPase</fullName>
    </recommendedName>
</protein>
<evidence type="ECO:0008006" key="5">
    <source>
        <dbReference type="Google" id="ProtNLM"/>
    </source>
</evidence>
<feature type="transmembrane region" description="Helical" evidence="1">
    <location>
        <begin position="77"/>
        <end position="101"/>
    </location>
</feature>
<evidence type="ECO:0000256" key="1">
    <source>
        <dbReference type="SAM" id="Phobius"/>
    </source>
</evidence>